<keyword evidence="2" id="KW-0732">Signal</keyword>
<organism evidence="3 4">
    <name type="scientific">Kalanchoe fedtschenkoi</name>
    <name type="common">Lavender scallops</name>
    <name type="synonym">South American air plant</name>
    <dbReference type="NCBI Taxonomy" id="63787"/>
    <lineage>
        <taxon>Eukaryota</taxon>
        <taxon>Viridiplantae</taxon>
        <taxon>Streptophyta</taxon>
        <taxon>Embryophyta</taxon>
        <taxon>Tracheophyta</taxon>
        <taxon>Spermatophyta</taxon>
        <taxon>Magnoliopsida</taxon>
        <taxon>eudicotyledons</taxon>
        <taxon>Gunneridae</taxon>
        <taxon>Pentapetalae</taxon>
        <taxon>Saxifragales</taxon>
        <taxon>Crassulaceae</taxon>
        <taxon>Kalanchoe</taxon>
    </lineage>
</organism>
<dbReference type="Proteomes" id="UP000594263">
    <property type="component" value="Unplaced"/>
</dbReference>
<evidence type="ECO:0000313" key="4">
    <source>
        <dbReference type="Proteomes" id="UP000594263"/>
    </source>
</evidence>
<feature type="signal peptide" evidence="2">
    <location>
        <begin position="1"/>
        <end position="28"/>
    </location>
</feature>
<proteinExistence type="predicted"/>
<reference evidence="3" key="1">
    <citation type="submission" date="2021-01" db="UniProtKB">
        <authorList>
            <consortium name="EnsemblPlants"/>
        </authorList>
    </citation>
    <scope>IDENTIFICATION</scope>
</reference>
<name>A0A7N0TZY9_KALFE</name>
<accession>A0A7N0TZY9</accession>
<feature type="region of interest" description="Disordered" evidence="1">
    <location>
        <begin position="44"/>
        <end position="80"/>
    </location>
</feature>
<dbReference type="EnsemblPlants" id="Kaladp0048s0768.1.v1.1">
    <property type="protein sequence ID" value="Kaladp0048s0768.1.v1.1.CDS.1"/>
    <property type="gene ID" value="Kaladp0048s0768.v1.1"/>
</dbReference>
<evidence type="ECO:0000313" key="3">
    <source>
        <dbReference type="EnsemblPlants" id="Kaladp0048s0768.1.v1.1.CDS.1"/>
    </source>
</evidence>
<dbReference type="Gramene" id="Kaladp0048s0768.1.v1.1">
    <property type="protein sequence ID" value="Kaladp0048s0768.1.v1.1.CDS.1"/>
    <property type="gene ID" value="Kaladp0048s0768.v1.1"/>
</dbReference>
<protein>
    <submittedName>
        <fullName evidence="3">Uncharacterized protein</fullName>
    </submittedName>
</protein>
<feature type="compositionally biased region" description="Polar residues" evidence="1">
    <location>
        <begin position="46"/>
        <end position="80"/>
    </location>
</feature>
<dbReference type="OMA" id="PKASTTW"/>
<feature type="chain" id="PRO_5029519769" evidence="2">
    <location>
        <begin position="29"/>
        <end position="80"/>
    </location>
</feature>
<sequence length="80" mass="8745">MKTTTGTGCQNCFLIFFLLAFIFLTSDAARLPKDYWRQMLPKKFPSLTSAPSRGTNSASVSSVSPFTETQRFSPSSGGKV</sequence>
<keyword evidence="4" id="KW-1185">Reference proteome</keyword>
<evidence type="ECO:0000256" key="1">
    <source>
        <dbReference type="SAM" id="MobiDB-lite"/>
    </source>
</evidence>
<dbReference type="AlphaFoldDB" id="A0A7N0TZY9"/>
<evidence type="ECO:0000256" key="2">
    <source>
        <dbReference type="SAM" id="SignalP"/>
    </source>
</evidence>